<organism evidence="1 2">
    <name type="scientific">Aliivibrio fischeri</name>
    <name type="common">Vibrio fischeri</name>
    <dbReference type="NCBI Taxonomy" id="668"/>
    <lineage>
        <taxon>Bacteria</taxon>
        <taxon>Pseudomonadati</taxon>
        <taxon>Pseudomonadota</taxon>
        <taxon>Gammaproteobacteria</taxon>
        <taxon>Vibrionales</taxon>
        <taxon>Vibrionaceae</taxon>
        <taxon>Aliivibrio</taxon>
    </lineage>
</organism>
<sequence length="110" mass="12053">MNESNERDIQAVVSSIMSMAMDCSKPLTISVTYVSMSNSIVVSVFKDSKLFLCGPSTIAHYACDFRDGYCMDLMKGEKVVENSTINSLLNVESRLADLIIEAKDNAEVTA</sequence>
<dbReference type="Proteomes" id="UP000448038">
    <property type="component" value="Unassembled WGS sequence"/>
</dbReference>
<dbReference type="AlphaFoldDB" id="A0A844P3Q8"/>
<gene>
    <name evidence="1" type="ORF">GNP88_13130</name>
</gene>
<dbReference type="EMBL" id="WOBN01000020">
    <property type="protein sequence ID" value="MUK50109.1"/>
    <property type="molecule type" value="Genomic_DNA"/>
</dbReference>
<protein>
    <submittedName>
        <fullName evidence="1">Uncharacterized protein</fullName>
    </submittedName>
</protein>
<dbReference type="RefSeq" id="WP_155656065.1">
    <property type="nucleotide sequence ID" value="NZ_WOBN01000020.1"/>
</dbReference>
<reference evidence="1 2" key="1">
    <citation type="submission" date="2019-11" db="EMBL/GenBank/DDBJ databases">
        <title>Using colonization assays and comparative genomics to discover symbiosis behaviors and factors in Vibrio fischeri.</title>
        <authorList>
            <person name="Bongrand C."/>
            <person name="Moriano-Gutierrez S."/>
            <person name="Arevalo P."/>
            <person name="Mcfall-Ngai M."/>
            <person name="Visick K."/>
            <person name="Polz M.F."/>
            <person name="Ruby E.G."/>
        </authorList>
    </citation>
    <scope>NUCLEOTIDE SEQUENCE [LARGE SCALE GENOMIC DNA]</scope>
    <source>
        <strain evidence="2">emors.4.1</strain>
    </source>
</reference>
<evidence type="ECO:0000313" key="1">
    <source>
        <dbReference type="EMBL" id="MUK50109.1"/>
    </source>
</evidence>
<comment type="caution">
    <text evidence="1">The sequence shown here is derived from an EMBL/GenBank/DDBJ whole genome shotgun (WGS) entry which is preliminary data.</text>
</comment>
<name>A0A844P3Q8_ALIFS</name>
<evidence type="ECO:0000313" key="2">
    <source>
        <dbReference type="Proteomes" id="UP000448038"/>
    </source>
</evidence>
<proteinExistence type="predicted"/>
<accession>A0A844P3Q8</accession>